<accession>A0A9W4K8U3</accession>
<feature type="region of interest" description="Disordered" evidence="1">
    <location>
        <begin position="78"/>
        <end position="114"/>
    </location>
</feature>
<evidence type="ECO:0000313" key="2">
    <source>
        <dbReference type="EMBL" id="CAG8887956.1"/>
    </source>
</evidence>
<proteinExistence type="predicted"/>
<sequence length="330" mass="37812">MGFFSKQSWSTTLSVRYLISQLPRTKMLARRFLLLRPLQPRLFALHSATHLPANTGGPSYCGKPNLQRFRTAIPFSATMSSASPPRSRLPSDDDEEFWGISRPSKREPTAETTSNQADNLEQLLQADGFNTWGFIIYRCIYQSDADWEKFMTLLFDQTTSSLKCYNGLDLLDNFAPTVMEDSSFEGATTATLREHFNKWAATAKHQEQNVPPCQEHHTQSGRYRYFLMVDQEALESVLNEPELDLSESAFVRLVDGQWEPEVLDEEELEALGGPPEEFEPLEGCTLEDVGWMKIPFGDSEFTGFVWFQCDTNGWDMFYIRPPEMHPPTRF</sequence>
<protein>
    <recommendedName>
        <fullName evidence="4">Muramidase</fullName>
    </recommendedName>
</protein>
<evidence type="ECO:0000313" key="3">
    <source>
        <dbReference type="Proteomes" id="UP001154252"/>
    </source>
</evidence>
<name>A0A9W4K8U3_9EURO</name>
<evidence type="ECO:0000256" key="1">
    <source>
        <dbReference type="SAM" id="MobiDB-lite"/>
    </source>
</evidence>
<comment type="caution">
    <text evidence="2">The sequence shown here is derived from an EMBL/GenBank/DDBJ whole genome shotgun (WGS) entry which is preliminary data.</text>
</comment>
<gene>
    <name evidence="2" type="ORF">PEGY_LOCUS1258</name>
</gene>
<dbReference type="Proteomes" id="UP001154252">
    <property type="component" value="Unassembled WGS sequence"/>
</dbReference>
<reference evidence="2" key="1">
    <citation type="submission" date="2021-07" db="EMBL/GenBank/DDBJ databases">
        <authorList>
            <person name="Branca A.L. A."/>
        </authorList>
    </citation>
    <scope>NUCLEOTIDE SEQUENCE</scope>
</reference>
<dbReference type="EMBL" id="CAJVRC010000839">
    <property type="protein sequence ID" value="CAG8887956.1"/>
    <property type="molecule type" value="Genomic_DNA"/>
</dbReference>
<evidence type="ECO:0008006" key="4">
    <source>
        <dbReference type="Google" id="ProtNLM"/>
    </source>
</evidence>
<dbReference type="OrthoDB" id="4424523at2759"/>
<dbReference type="AlphaFoldDB" id="A0A9W4K8U3"/>
<keyword evidence="3" id="KW-1185">Reference proteome</keyword>
<organism evidence="2 3">
    <name type="scientific">Penicillium egyptiacum</name>
    <dbReference type="NCBI Taxonomy" id="1303716"/>
    <lineage>
        <taxon>Eukaryota</taxon>
        <taxon>Fungi</taxon>
        <taxon>Dikarya</taxon>
        <taxon>Ascomycota</taxon>
        <taxon>Pezizomycotina</taxon>
        <taxon>Eurotiomycetes</taxon>
        <taxon>Eurotiomycetidae</taxon>
        <taxon>Eurotiales</taxon>
        <taxon>Aspergillaceae</taxon>
        <taxon>Penicillium</taxon>
    </lineage>
</organism>